<gene>
    <name evidence="1" type="ORF">ILEXP_LOCUS46139</name>
</gene>
<accession>A0ABC8U3G1</accession>
<protein>
    <submittedName>
        <fullName evidence="1">Uncharacterized protein</fullName>
    </submittedName>
</protein>
<proteinExistence type="predicted"/>
<comment type="caution">
    <text evidence="1">The sequence shown here is derived from an EMBL/GenBank/DDBJ whole genome shotgun (WGS) entry which is preliminary data.</text>
</comment>
<dbReference type="Proteomes" id="UP001642360">
    <property type="component" value="Unassembled WGS sequence"/>
</dbReference>
<evidence type="ECO:0000313" key="2">
    <source>
        <dbReference type="Proteomes" id="UP001642360"/>
    </source>
</evidence>
<dbReference type="EMBL" id="CAUOFW020006802">
    <property type="protein sequence ID" value="CAK9176297.1"/>
    <property type="molecule type" value="Genomic_DNA"/>
</dbReference>
<organism evidence="1 2">
    <name type="scientific">Ilex paraguariensis</name>
    <name type="common">yerba mate</name>
    <dbReference type="NCBI Taxonomy" id="185542"/>
    <lineage>
        <taxon>Eukaryota</taxon>
        <taxon>Viridiplantae</taxon>
        <taxon>Streptophyta</taxon>
        <taxon>Embryophyta</taxon>
        <taxon>Tracheophyta</taxon>
        <taxon>Spermatophyta</taxon>
        <taxon>Magnoliopsida</taxon>
        <taxon>eudicotyledons</taxon>
        <taxon>Gunneridae</taxon>
        <taxon>Pentapetalae</taxon>
        <taxon>asterids</taxon>
        <taxon>campanulids</taxon>
        <taxon>Aquifoliales</taxon>
        <taxon>Aquifoliaceae</taxon>
        <taxon>Ilex</taxon>
    </lineage>
</organism>
<evidence type="ECO:0000313" key="1">
    <source>
        <dbReference type="EMBL" id="CAK9176297.1"/>
    </source>
</evidence>
<dbReference type="AlphaFoldDB" id="A0ABC8U3G1"/>
<keyword evidence="2" id="KW-1185">Reference proteome</keyword>
<reference evidence="1 2" key="1">
    <citation type="submission" date="2024-02" db="EMBL/GenBank/DDBJ databases">
        <authorList>
            <person name="Vignale AGUSTIN F."/>
            <person name="Sosa J E."/>
            <person name="Modenutti C."/>
        </authorList>
    </citation>
    <scope>NUCLEOTIDE SEQUENCE [LARGE SCALE GENOMIC DNA]</scope>
</reference>
<sequence length="105" mass="10499">MLGTAELITLPAAPAASSVVPSRMNPLVDMMVTCLGEEVSGLAVAVAEAAALAGCPGTGFAPGQGATSTTLLAGWSVSNAMHQGTLVADLHIKSPWILHFLGTTV</sequence>
<name>A0ABC8U3G1_9AQUA</name>